<dbReference type="InterPro" id="IPR001734">
    <property type="entry name" value="Na/solute_symporter"/>
</dbReference>
<dbReference type="Pfam" id="PF00474">
    <property type="entry name" value="SSF"/>
    <property type="match status" value="1"/>
</dbReference>
<feature type="transmembrane region" description="Helical" evidence="8">
    <location>
        <begin position="152"/>
        <end position="171"/>
    </location>
</feature>
<evidence type="ECO:0000256" key="8">
    <source>
        <dbReference type="SAM" id="Phobius"/>
    </source>
</evidence>
<evidence type="ECO:0000256" key="6">
    <source>
        <dbReference type="ARBA" id="ARBA00023136"/>
    </source>
</evidence>
<dbReference type="PANTHER" id="PTHR48086">
    <property type="entry name" value="SODIUM/PROLINE SYMPORTER-RELATED"/>
    <property type="match status" value="1"/>
</dbReference>
<dbReference type="CDD" id="cd10322">
    <property type="entry name" value="SLC5sbd"/>
    <property type="match status" value="1"/>
</dbReference>
<feature type="transmembrane region" description="Helical" evidence="8">
    <location>
        <begin position="111"/>
        <end position="132"/>
    </location>
</feature>
<dbReference type="Gene3D" id="1.20.1730.10">
    <property type="entry name" value="Sodium/glucose cotransporter"/>
    <property type="match status" value="1"/>
</dbReference>
<dbReference type="PANTHER" id="PTHR48086:SF7">
    <property type="entry name" value="SODIUM-SOLUTE SYMPORTER-RELATED"/>
    <property type="match status" value="1"/>
</dbReference>
<feature type="transmembrane region" description="Helical" evidence="8">
    <location>
        <begin position="315"/>
        <end position="340"/>
    </location>
</feature>
<keyword evidence="3" id="KW-0813">Transport</keyword>
<gene>
    <name evidence="9" type="ORF">NATSA_03995</name>
</gene>
<comment type="caution">
    <text evidence="9">The sequence shown here is derived from an EMBL/GenBank/DDBJ whole genome shotgun (WGS) entry which is preliminary data.</text>
</comment>
<dbReference type="PROSITE" id="PS50283">
    <property type="entry name" value="NA_SOLUT_SYMP_3"/>
    <property type="match status" value="1"/>
</dbReference>
<dbReference type="InterPro" id="IPR038377">
    <property type="entry name" value="Na/Glc_symporter_sf"/>
</dbReference>
<dbReference type="GO" id="GO:0022857">
    <property type="term" value="F:transmembrane transporter activity"/>
    <property type="evidence" value="ECO:0007669"/>
    <property type="project" value="InterPro"/>
</dbReference>
<evidence type="ECO:0000256" key="2">
    <source>
        <dbReference type="ARBA" id="ARBA00006434"/>
    </source>
</evidence>
<comment type="similarity">
    <text evidence="2 7">Belongs to the sodium:solute symporter (SSF) (TC 2.A.21) family.</text>
</comment>
<dbReference type="GO" id="GO:0005886">
    <property type="term" value="C:plasma membrane"/>
    <property type="evidence" value="ECO:0007669"/>
    <property type="project" value="TreeGrafter"/>
</dbReference>
<evidence type="ECO:0000256" key="7">
    <source>
        <dbReference type="RuleBase" id="RU362091"/>
    </source>
</evidence>
<sequence length="501" mass="54381">MIFFIVVIGYLILLMSISIWKSFLVKNQEDFMVAGRSVSTSKLVGTLLCTWMGSGSLLAGAGLAANIGFSELWMAAGAWVAIVIVFFLAARVRRIAEFTVPDILELRYNKWARILGTIVIVIAYTTIVGYQFRAGGFVLDLVAGVPEWQGVLLTAGFIVTFTAFAGMLSIVSVDIINGAVITAAVIIAVPLVYINIGGAEHLTTTLDPSYFTIFGENNFWWAMGIFLPTFFLLLGESNMYQKFFSARNEKSAKTAVMWWVVGTIIVETALASLAIFAFSHFNALPSASEFFLSSGESERIILHTARYGSEVGLPLIVGLLLIMASVAIITSTGNSFLLTPSTNLTRDIYQRFINPHADGKMIVIIQRMAVVLLGILAWLLLTQFETILAMALTAYTMVGAGLTPALLAAFLWKRVTVAGGVSSIATGMGVTLFITVANSILVSTTGEQLLNEQYIILPAASASILVLIVVSLLTPPDPKEKWGRFYTTEKSLDEAMQKVKK</sequence>
<keyword evidence="4 8" id="KW-0812">Transmembrane</keyword>
<feature type="transmembrane region" description="Helical" evidence="8">
    <location>
        <begin position="387"/>
        <end position="412"/>
    </location>
</feature>
<keyword evidence="6 8" id="KW-0472">Membrane</keyword>
<reference evidence="9" key="1">
    <citation type="submission" date="2021-02" db="EMBL/GenBank/DDBJ databases">
        <title>Natronogracilivirga saccharolytica gen. nov. sp. nov. a new anaerobic, haloalkiliphilic carbohydrate-fermenting bacterium from soda lake and proposing of Cyclonatronumiaceae fam. nov. in the phylum Balneolaeota.</title>
        <authorList>
            <person name="Zhilina T.N."/>
            <person name="Sorokin D.Y."/>
            <person name="Zavarzina D.G."/>
            <person name="Toshchakov S.V."/>
            <person name="Kublanov I.V."/>
        </authorList>
    </citation>
    <scope>NUCLEOTIDE SEQUENCE</scope>
    <source>
        <strain evidence="9">Z-1702</strain>
    </source>
</reference>
<evidence type="ECO:0000313" key="10">
    <source>
        <dbReference type="Proteomes" id="UP000673975"/>
    </source>
</evidence>
<accession>A0A8J7RJB6</accession>
<comment type="subcellular location">
    <subcellularLocation>
        <location evidence="1">Membrane</location>
        <topology evidence="1">Multi-pass membrane protein</topology>
    </subcellularLocation>
</comment>
<name>A0A8J7RJB6_9BACT</name>
<keyword evidence="5 8" id="KW-1133">Transmembrane helix</keyword>
<proteinExistence type="inferred from homology"/>
<evidence type="ECO:0000256" key="3">
    <source>
        <dbReference type="ARBA" id="ARBA00022448"/>
    </source>
</evidence>
<feature type="transmembrane region" description="Helical" evidence="8">
    <location>
        <begin position="218"/>
        <end position="235"/>
    </location>
</feature>
<dbReference type="InterPro" id="IPR050277">
    <property type="entry name" value="Sodium:Solute_Symporter"/>
</dbReference>
<evidence type="ECO:0000256" key="4">
    <source>
        <dbReference type="ARBA" id="ARBA00022692"/>
    </source>
</evidence>
<feature type="transmembrane region" description="Helical" evidence="8">
    <location>
        <begin position="72"/>
        <end position="90"/>
    </location>
</feature>
<feature type="transmembrane region" description="Helical" evidence="8">
    <location>
        <begin position="454"/>
        <end position="474"/>
    </location>
</feature>
<feature type="transmembrane region" description="Helical" evidence="8">
    <location>
        <begin position="361"/>
        <end position="381"/>
    </location>
</feature>
<dbReference type="Proteomes" id="UP000673975">
    <property type="component" value="Unassembled WGS sequence"/>
</dbReference>
<feature type="transmembrane region" description="Helical" evidence="8">
    <location>
        <begin position="44"/>
        <end position="66"/>
    </location>
</feature>
<protein>
    <submittedName>
        <fullName evidence="9">Sodium:solute symporter family protein</fullName>
    </submittedName>
</protein>
<feature type="transmembrane region" description="Helical" evidence="8">
    <location>
        <begin position="178"/>
        <end position="198"/>
    </location>
</feature>
<organism evidence="9 10">
    <name type="scientific">Natronogracilivirga saccharolytica</name>
    <dbReference type="NCBI Taxonomy" id="2812953"/>
    <lineage>
        <taxon>Bacteria</taxon>
        <taxon>Pseudomonadati</taxon>
        <taxon>Balneolota</taxon>
        <taxon>Balneolia</taxon>
        <taxon>Balneolales</taxon>
        <taxon>Cyclonatronaceae</taxon>
        <taxon>Natronogracilivirga</taxon>
    </lineage>
</organism>
<feature type="transmembrane region" description="Helical" evidence="8">
    <location>
        <begin position="424"/>
        <end position="442"/>
    </location>
</feature>
<feature type="transmembrane region" description="Helical" evidence="8">
    <location>
        <begin position="256"/>
        <end position="278"/>
    </location>
</feature>
<keyword evidence="10" id="KW-1185">Reference proteome</keyword>
<evidence type="ECO:0000256" key="5">
    <source>
        <dbReference type="ARBA" id="ARBA00022989"/>
    </source>
</evidence>
<evidence type="ECO:0000256" key="1">
    <source>
        <dbReference type="ARBA" id="ARBA00004141"/>
    </source>
</evidence>
<feature type="transmembrane region" description="Helical" evidence="8">
    <location>
        <begin position="6"/>
        <end position="24"/>
    </location>
</feature>
<dbReference type="AlphaFoldDB" id="A0A8J7RJB6"/>
<evidence type="ECO:0000313" key="9">
    <source>
        <dbReference type="EMBL" id="MBP3191820.1"/>
    </source>
</evidence>
<dbReference type="EMBL" id="JAFIDN010000002">
    <property type="protein sequence ID" value="MBP3191820.1"/>
    <property type="molecule type" value="Genomic_DNA"/>
</dbReference>